<keyword evidence="3 6" id="KW-0812">Transmembrane</keyword>
<dbReference type="PANTHER" id="PTHR40277:SF1">
    <property type="entry name" value="BLL5419 PROTEIN"/>
    <property type="match status" value="1"/>
</dbReference>
<dbReference type="OrthoDB" id="1123508at2"/>
<name>A0A1D8P8Q7_9FLAO</name>
<dbReference type="InterPro" id="IPR022791">
    <property type="entry name" value="L-PG_synthase/AglD"/>
</dbReference>
<feature type="transmembrane region" description="Helical" evidence="6">
    <location>
        <begin position="217"/>
        <end position="237"/>
    </location>
</feature>
<proteinExistence type="predicted"/>
<dbReference type="AlphaFoldDB" id="A0A1D8P8Q7"/>
<accession>A0A1D8P8Q7</accession>
<feature type="transmembrane region" description="Helical" evidence="6">
    <location>
        <begin position="80"/>
        <end position="98"/>
    </location>
</feature>
<protein>
    <recommendedName>
        <fullName evidence="9">Lysylphosphatidylglycerol synthetase</fullName>
    </recommendedName>
</protein>
<dbReference type="EMBL" id="CP017478">
    <property type="protein sequence ID" value="AOW20950.1"/>
    <property type="molecule type" value="Genomic_DNA"/>
</dbReference>
<sequence>MNPNLKKVFIKFLKISISVVLLYFVFKKVPFNDVWRTIRTSKLIYLILATISFLLSQIISSSRLLLYFKAQSFNLSSKSNLVLYFIGMFYNFFIPGGIGGDAYKIYLLKKRFNWKTKLLASAVFFDRLNGLIGILCWIIALLMLFELQETKKLIFVFPIVLIGLIVFSKLFFQKMAPIYNSIFLKSLLYSTLIQGLQILCVLFILKSLNIEKNYLEYILIFLVSSVLSVISFAGIGVREFLFLTAAKFFNFNSKTSISIGLIFTIITAFIALLGLFFELKKKDFNLNKS</sequence>
<gene>
    <name evidence="7" type="ORF">LPB138_09810</name>
</gene>
<dbReference type="STRING" id="1850246.LPB138_09810"/>
<evidence type="ECO:0000256" key="4">
    <source>
        <dbReference type="ARBA" id="ARBA00022989"/>
    </source>
</evidence>
<evidence type="ECO:0000256" key="3">
    <source>
        <dbReference type="ARBA" id="ARBA00022692"/>
    </source>
</evidence>
<evidence type="ECO:0000313" key="8">
    <source>
        <dbReference type="Proteomes" id="UP000176050"/>
    </source>
</evidence>
<evidence type="ECO:0000313" key="7">
    <source>
        <dbReference type="EMBL" id="AOW20950.1"/>
    </source>
</evidence>
<organism evidence="7 8">
    <name type="scientific">Urechidicola croceus</name>
    <dbReference type="NCBI Taxonomy" id="1850246"/>
    <lineage>
        <taxon>Bacteria</taxon>
        <taxon>Pseudomonadati</taxon>
        <taxon>Bacteroidota</taxon>
        <taxon>Flavobacteriia</taxon>
        <taxon>Flavobacteriales</taxon>
        <taxon>Flavobacteriaceae</taxon>
        <taxon>Urechidicola</taxon>
    </lineage>
</organism>
<feature type="transmembrane region" description="Helical" evidence="6">
    <location>
        <begin position="257"/>
        <end position="279"/>
    </location>
</feature>
<comment type="subcellular location">
    <subcellularLocation>
        <location evidence="1">Cell membrane</location>
        <topology evidence="1">Multi-pass membrane protein</topology>
    </subcellularLocation>
</comment>
<reference evidence="7 8" key="1">
    <citation type="submission" date="2016-10" db="EMBL/GenBank/DDBJ databases">
        <title>Lutibacter sp. LPB0138, isolated from marine gastropod.</title>
        <authorList>
            <person name="Kim E."/>
            <person name="Yi H."/>
        </authorList>
    </citation>
    <scope>NUCLEOTIDE SEQUENCE [LARGE SCALE GENOMIC DNA]</scope>
    <source>
        <strain evidence="7 8">LPB0138</strain>
    </source>
</reference>
<keyword evidence="2" id="KW-1003">Cell membrane</keyword>
<evidence type="ECO:0000256" key="2">
    <source>
        <dbReference type="ARBA" id="ARBA00022475"/>
    </source>
</evidence>
<evidence type="ECO:0008006" key="9">
    <source>
        <dbReference type="Google" id="ProtNLM"/>
    </source>
</evidence>
<dbReference type="Pfam" id="PF03706">
    <property type="entry name" value="LPG_synthase_TM"/>
    <property type="match status" value="1"/>
</dbReference>
<dbReference type="Proteomes" id="UP000176050">
    <property type="component" value="Chromosome"/>
</dbReference>
<evidence type="ECO:0000256" key="1">
    <source>
        <dbReference type="ARBA" id="ARBA00004651"/>
    </source>
</evidence>
<dbReference type="PANTHER" id="PTHR40277">
    <property type="entry name" value="BLL5419 PROTEIN"/>
    <property type="match status" value="1"/>
</dbReference>
<keyword evidence="5 6" id="KW-0472">Membrane</keyword>
<feature type="transmembrane region" description="Helical" evidence="6">
    <location>
        <begin position="118"/>
        <end position="141"/>
    </location>
</feature>
<dbReference type="KEGG" id="lul:LPB138_09810"/>
<feature type="transmembrane region" description="Helical" evidence="6">
    <location>
        <begin position="153"/>
        <end position="172"/>
    </location>
</feature>
<evidence type="ECO:0000256" key="6">
    <source>
        <dbReference type="SAM" id="Phobius"/>
    </source>
</evidence>
<feature type="transmembrane region" description="Helical" evidence="6">
    <location>
        <begin position="187"/>
        <end position="205"/>
    </location>
</feature>
<feature type="transmembrane region" description="Helical" evidence="6">
    <location>
        <begin position="43"/>
        <end position="68"/>
    </location>
</feature>
<keyword evidence="4 6" id="KW-1133">Transmembrane helix</keyword>
<dbReference type="NCBIfam" id="TIGR00374">
    <property type="entry name" value="flippase-like domain"/>
    <property type="match status" value="1"/>
</dbReference>
<keyword evidence="8" id="KW-1185">Reference proteome</keyword>
<feature type="transmembrane region" description="Helical" evidence="6">
    <location>
        <begin position="12"/>
        <end position="31"/>
    </location>
</feature>
<evidence type="ECO:0000256" key="5">
    <source>
        <dbReference type="ARBA" id="ARBA00023136"/>
    </source>
</evidence>
<dbReference type="GO" id="GO:0005886">
    <property type="term" value="C:plasma membrane"/>
    <property type="evidence" value="ECO:0007669"/>
    <property type="project" value="UniProtKB-SubCell"/>
</dbReference>